<name>A0A8H5HAT1_9AGAR</name>
<dbReference type="EMBL" id="JAACJN010000067">
    <property type="protein sequence ID" value="KAF5379859.1"/>
    <property type="molecule type" value="Genomic_DNA"/>
</dbReference>
<evidence type="ECO:0000313" key="3">
    <source>
        <dbReference type="Proteomes" id="UP000518752"/>
    </source>
</evidence>
<proteinExistence type="predicted"/>
<organism evidence="2 3">
    <name type="scientific">Collybiopsis confluens</name>
    <dbReference type="NCBI Taxonomy" id="2823264"/>
    <lineage>
        <taxon>Eukaryota</taxon>
        <taxon>Fungi</taxon>
        <taxon>Dikarya</taxon>
        <taxon>Basidiomycota</taxon>
        <taxon>Agaricomycotina</taxon>
        <taxon>Agaricomycetes</taxon>
        <taxon>Agaricomycetidae</taxon>
        <taxon>Agaricales</taxon>
        <taxon>Marasmiineae</taxon>
        <taxon>Omphalotaceae</taxon>
        <taxon>Collybiopsis</taxon>
    </lineage>
</organism>
<keyword evidence="3" id="KW-1185">Reference proteome</keyword>
<keyword evidence="1" id="KW-1133">Transmembrane helix</keyword>
<protein>
    <submittedName>
        <fullName evidence="2">Uncharacterized protein</fullName>
    </submittedName>
</protein>
<dbReference type="AlphaFoldDB" id="A0A8H5HAT1"/>
<gene>
    <name evidence="2" type="ORF">D9757_007246</name>
</gene>
<comment type="caution">
    <text evidence="2">The sequence shown here is derived from an EMBL/GenBank/DDBJ whole genome shotgun (WGS) entry which is preliminary data.</text>
</comment>
<evidence type="ECO:0000313" key="2">
    <source>
        <dbReference type="EMBL" id="KAF5379859.1"/>
    </source>
</evidence>
<evidence type="ECO:0000256" key="1">
    <source>
        <dbReference type="SAM" id="Phobius"/>
    </source>
</evidence>
<feature type="transmembrane region" description="Helical" evidence="1">
    <location>
        <begin position="660"/>
        <end position="681"/>
    </location>
</feature>
<keyword evidence="1" id="KW-0812">Transmembrane</keyword>
<keyword evidence="1" id="KW-0472">Membrane</keyword>
<feature type="transmembrane region" description="Helical" evidence="1">
    <location>
        <begin position="701"/>
        <end position="722"/>
    </location>
</feature>
<reference evidence="2 3" key="1">
    <citation type="journal article" date="2020" name="ISME J.">
        <title>Uncovering the hidden diversity of litter-decomposition mechanisms in mushroom-forming fungi.</title>
        <authorList>
            <person name="Floudas D."/>
            <person name="Bentzer J."/>
            <person name="Ahren D."/>
            <person name="Johansson T."/>
            <person name="Persson P."/>
            <person name="Tunlid A."/>
        </authorList>
    </citation>
    <scope>NUCLEOTIDE SEQUENCE [LARGE SCALE GENOMIC DNA]</scope>
    <source>
        <strain evidence="2 3">CBS 406.79</strain>
    </source>
</reference>
<accession>A0A8H5HAT1</accession>
<feature type="transmembrane region" description="Helical" evidence="1">
    <location>
        <begin position="587"/>
        <end position="605"/>
    </location>
</feature>
<sequence length="728" mass="81954">MISDRAAVVQALIGENQLFDIGVTIWARAPAEEEKEWNKSIGKKSKSWGPSVVDGPILMHQASHLWFESSSQIVSNIPAMAGNALFIPLHSDLAFRGLQLSDLTSTTVEFMLPRKYFVDSKGYPMKSDGLKASFTILPASPSPLDNVTSISSWIHSDGITPKRTWPFPLGSQDNLPKTGKDEAIDRLSFVIPLVQSYKAPNHCFNASANFNLDFDLSSPYTMLPQIVSRTHIRIVKETQLMNLESFREAHDTLKLHECGKSRTVNNSRFSEDIEDTYKFVTVCQRDYSTTGILETLFEVDAPLPDGSSHTEYVYAPYLESSRGGLGPKDLTPVPVWKDCTRFSSPPLDAPSNFSDVLPESLKISWNITYSAISPARRTMLDSLNYLTTPDVLDPPEIETSEYQKIFAQDTVDQANSIFGIHRGESAHPWRRLLLSLLSTTISITAVAFDTLYWYTRRETAFISVPGTILLATANLIDSELILQGREAWLSYQFLLSKADSITQIFGDRHNAGLKQMRSVLRLLRFFFVLLFPLQTTWMLMTVLRIEVVWPLGSEDTIWGRNLFTLRRMRPTHRERTSERLERSTLRLRSRIAIIIGLFVVYYAMLPRIPNFLDPLHPEPNPSILQAKMLFKDLIMKESIVDPLFVSGSIFQFILNNSSGFFAGSFRMAAMLKIGVVLLDVLQFVPAITGRPESRGGMDMSFVIYAVVILVQGWQAATLPKVVQSDDVN</sequence>
<dbReference type="OrthoDB" id="2548253at2759"/>
<feature type="transmembrane region" description="Helical" evidence="1">
    <location>
        <begin position="432"/>
        <end position="454"/>
    </location>
</feature>
<dbReference type="Proteomes" id="UP000518752">
    <property type="component" value="Unassembled WGS sequence"/>
</dbReference>